<evidence type="ECO:0000313" key="3">
    <source>
        <dbReference type="Proteomes" id="UP000673447"/>
    </source>
</evidence>
<evidence type="ECO:0000313" key="2">
    <source>
        <dbReference type="EMBL" id="MBP3984182.1"/>
    </source>
</evidence>
<feature type="transmembrane region" description="Helical" evidence="1">
    <location>
        <begin position="128"/>
        <end position="146"/>
    </location>
</feature>
<keyword evidence="3" id="KW-1185">Reference proteome</keyword>
<evidence type="ECO:0000256" key="1">
    <source>
        <dbReference type="SAM" id="Phobius"/>
    </source>
</evidence>
<gene>
    <name evidence="2" type="ORF">J5837_07035</name>
</gene>
<sequence>MSFLIKPMLALSALGLALSLIAHLAAIAGIDLKLGNSIFALHIGIFVVWLPAVLLTVRMRRDTRNSAWGFGTMSWKQVLSGCPSWMTYLLYGLFAYVFFNFLLFMGHAESGASSDESPSAPQVVRGFSGHWLLFYYAAFAIAYSAFKKPELLGDAVCQAGHKALPSDKFCSECGSPVSIKKNS</sequence>
<reference evidence="2" key="2">
    <citation type="submission" date="2021-03" db="EMBL/GenBank/DDBJ databases">
        <authorList>
            <person name="Cao W."/>
        </authorList>
    </citation>
    <scope>NUCLEOTIDE SEQUENCE</scope>
    <source>
        <strain evidence="2">110414</strain>
    </source>
</reference>
<organism evidence="2 3">
    <name type="scientific">Pseudoxanthomonas helianthi</name>
    <dbReference type="NCBI Taxonomy" id="1453541"/>
    <lineage>
        <taxon>Bacteria</taxon>
        <taxon>Pseudomonadati</taxon>
        <taxon>Pseudomonadota</taxon>
        <taxon>Gammaproteobacteria</taxon>
        <taxon>Lysobacterales</taxon>
        <taxon>Lysobacteraceae</taxon>
        <taxon>Pseudoxanthomonas</taxon>
    </lineage>
</organism>
<keyword evidence="1" id="KW-1133">Transmembrane helix</keyword>
<protein>
    <submittedName>
        <fullName evidence="2">Uncharacterized protein</fullName>
    </submittedName>
</protein>
<dbReference type="RefSeq" id="WP_210535965.1">
    <property type="nucleotide sequence ID" value="NZ_JAGKTC010000001.1"/>
</dbReference>
<keyword evidence="1" id="KW-0812">Transmembrane</keyword>
<comment type="caution">
    <text evidence="2">The sequence shown here is derived from an EMBL/GenBank/DDBJ whole genome shotgun (WGS) entry which is preliminary data.</text>
</comment>
<name>A0A941AU93_9GAMM</name>
<feature type="transmembrane region" description="Helical" evidence="1">
    <location>
        <begin position="88"/>
        <end position="108"/>
    </location>
</feature>
<dbReference type="EMBL" id="JAGKTC010000001">
    <property type="protein sequence ID" value="MBP3984182.1"/>
    <property type="molecule type" value="Genomic_DNA"/>
</dbReference>
<accession>A0A941AU93</accession>
<reference evidence="2" key="1">
    <citation type="journal article" date="2016" name="Int. J. Syst. Evol. Microbiol.">
        <title>Pseudoxanthomonas helianthi sp. nov., isolated from roots of Jerusalem artichoke (Helianthus tuberosus).</title>
        <authorList>
            <person name="Kittiwongwattana C."/>
            <person name="Thawai C."/>
        </authorList>
    </citation>
    <scope>NUCLEOTIDE SEQUENCE</scope>
    <source>
        <strain evidence="2">110414</strain>
    </source>
</reference>
<keyword evidence="1" id="KW-0472">Membrane</keyword>
<feature type="transmembrane region" description="Helical" evidence="1">
    <location>
        <begin position="38"/>
        <end position="57"/>
    </location>
</feature>
<proteinExistence type="predicted"/>
<dbReference type="AlphaFoldDB" id="A0A941AU93"/>
<dbReference type="Proteomes" id="UP000673447">
    <property type="component" value="Unassembled WGS sequence"/>
</dbReference>